<dbReference type="PANTHER" id="PTHR48475">
    <property type="entry name" value="RIBONUCLEASE H"/>
    <property type="match status" value="1"/>
</dbReference>
<organism evidence="9 10">
    <name type="scientific">Trifolium subterraneum</name>
    <name type="common">Subterranean clover</name>
    <dbReference type="NCBI Taxonomy" id="3900"/>
    <lineage>
        <taxon>Eukaryota</taxon>
        <taxon>Viridiplantae</taxon>
        <taxon>Streptophyta</taxon>
        <taxon>Embryophyta</taxon>
        <taxon>Tracheophyta</taxon>
        <taxon>Spermatophyta</taxon>
        <taxon>Magnoliopsida</taxon>
        <taxon>eudicotyledons</taxon>
        <taxon>Gunneridae</taxon>
        <taxon>Pentapetalae</taxon>
        <taxon>rosids</taxon>
        <taxon>fabids</taxon>
        <taxon>Fabales</taxon>
        <taxon>Fabaceae</taxon>
        <taxon>Papilionoideae</taxon>
        <taxon>50 kb inversion clade</taxon>
        <taxon>NPAAA clade</taxon>
        <taxon>Hologalegina</taxon>
        <taxon>IRL clade</taxon>
        <taxon>Trifolieae</taxon>
        <taxon>Trifolium</taxon>
    </lineage>
</organism>
<dbReference type="InterPro" id="IPR002156">
    <property type="entry name" value="RNaseH_domain"/>
</dbReference>
<dbReference type="GO" id="GO:0003676">
    <property type="term" value="F:nucleic acid binding"/>
    <property type="evidence" value="ECO:0007669"/>
    <property type="project" value="InterPro"/>
</dbReference>
<dbReference type="PROSITE" id="PS50879">
    <property type="entry name" value="RNASE_H_1"/>
    <property type="match status" value="1"/>
</dbReference>
<sequence>MDIPLPRGLEKPPTLDKYDGTTDPDEHIQSVETALDYRNLRGSIKCKMFPLSSIRGASTWWRNLPPGSSDSWEELCRMFTAHFTTSRRHPKTVASLKAIVQGPEESLRSYIERFNKISVEVEAIDKMKLYLLEEGLREGTKFQEVVGIVEVETLDAFFELAQRYIKWEEKQKPSEVRRPRNFEVGGPSSQREEWRGYEKKREGGKVREAKPPKSQFTYHTPLNAPRDRILSEISSAEFKSAGIRFPKQLPTKPNVDKKKLCRFHKSHGHVTEDCVHLKDAIEILIHKGYARQYNVEEENRVVGEVALAISRPEDFLPLLNNDEKDALDYLATHLYRSWENFPGALVISGGGFNPVTIGSIKRKFDELEKASPVGEIRITEAKESSFPLAFYREEVPGGSPNFQIPLLVRAKMANFDVRRILVDQGSSCDIMYSGLFEVLQLTEENLVPYVGSDLQGFNGSTTKPWGYVDLIVTFGENKAMKSIKVKFLVVDYPSLYNCIIGRPTLVELLAVSSTIHLKLKYYTKDGHVATINGDIEAARRCFEATSKNLNYVVTPKKKKEETKLPSVNLISTEDAVELDARNSKKERKQEKKAMKDDLLIKENYRPIPDGEFELVPHGEDPTKGIKIGADLPDLVKRQLKACLRENVELFAWSAAEMPGIDPEVACHQLTIDPRASAVVQRRKKQSPEKAEAAQKAVKDLLEANFIAEAQAFPKDAYPLPNIEKLVDNSSGFKLLSFMDAYSGATYQRMMKKVFHNEIGDMLEVYMDDMIVTSEEEIDHTVHLKRVFDQARKFNMSINTTNRGRKTLSLPRRSIRGHKRRSHKRNREGQKSVYFVSRALQGPELRYLQIEKIALAVMAARKLRYYFLAHSIVIRTDQPVKQLLARPDMVVRMLKWSLELAKFDISFESRKALKAQVLADFVAEMTTSTTSEKNKWTIFVDGSSNSQGSGAGIILENGDGVLIEVSLGLSFPTTNNQAEYEVFLAGLRLAEDMGAEEIKIFTDSQLVASQVSGEYQTKEERLLEYLNLIKKKLAKFKETEVKHVPREHNARADVVYKLASTRRKKVGNQSLIQETLTKPSIEKAIEVMHICAIDDQSWMAPVYNFLKSNALPADAKEATQIRKRACSYVLLDDKLYRRGLSIPLLRCVGETRVEFILQEIHEGINGQHIGGRSLARKALRAGQRAENVDFPVTICLVGNGHPRSFPNSCKASQIPYSCRGLLHQMDSSRTPRKNRLDPHTSFLQKKRPRKIQNPSSSGETPFRLTYGTEAVIPVETGEPSPRIEYPHEEDTNDELLREELDLVEELRTGASLREATLKQKIAARHDKRVIKREFEVGSLVLRRNQKDSPEGKPAANWEGPYQVRAKIENGAYHLEDLYGKDIPRTLQIPPRRRAYTTEECLGTGRNLKTFKSSTLALMLAFTLNKEILHASSIVAWYMHGRTPSSRWDVQCCEEKFQMKKLSSTLVWEPAKHSCSSTNCSGTLLTIRDIKKQP</sequence>
<dbReference type="InterPro" id="IPR036397">
    <property type="entry name" value="RNaseH_sf"/>
</dbReference>
<keyword evidence="6" id="KW-0695">RNA-directed DNA polymerase</keyword>
<dbReference type="Proteomes" id="UP000242715">
    <property type="component" value="Unassembled WGS sequence"/>
</dbReference>
<feature type="region of interest" description="Disordered" evidence="7">
    <location>
        <begin position="178"/>
        <end position="220"/>
    </location>
</feature>
<evidence type="ECO:0000256" key="6">
    <source>
        <dbReference type="ARBA" id="ARBA00022918"/>
    </source>
</evidence>
<evidence type="ECO:0000256" key="5">
    <source>
        <dbReference type="ARBA" id="ARBA00022801"/>
    </source>
</evidence>
<dbReference type="SUPFAM" id="SSF56672">
    <property type="entry name" value="DNA/RNA polymerases"/>
    <property type="match status" value="1"/>
</dbReference>
<evidence type="ECO:0000256" key="1">
    <source>
        <dbReference type="ARBA" id="ARBA00022679"/>
    </source>
</evidence>
<keyword evidence="10" id="KW-1185">Reference proteome</keyword>
<keyword evidence="1" id="KW-0808">Transferase</keyword>
<dbReference type="Pfam" id="PF17917">
    <property type="entry name" value="RT_RNaseH"/>
    <property type="match status" value="1"/>
</dbReference>
<dbReference type="InterPro" id="IPR043502">
    <property type="entry name" value="DNA/RNA_pol_sf"/>
</dbReference>
<keyword evidence="5" id="KW-0378">Hydrolase</keyword>
<dbReference type="SUPFAM" id="SSF53098">
    <property type="entry name" value="Ribonuclease H-like"/>
    <property type="match status" value="1"/>
</dbReference>
<protein>
    <recommendedName>
        <fullName evidence="8">RNase H type-1 domain-containing protein</fullName>
    </recommendedName>
</protein>
<evidence type="ECO:0000313" key="9">
    <source>
        <dbReference type="EMBL" id="GAU46000.1"/>
    </source>
</evidence>
<keyword evidence="2" id="KW-0548">Nucleotidyltransferase</keyword>
<dbReference type="InterPro" id="IPR043128">
    <property type="entry name" value="Rev_trsase/Diguanyl_cyclase"/>
</dbReference>
<dbReference type="OrthoDB" id="2016337at2759"/>
<dbReference type="Gene3D" id="6.10.20.110">
    <property type="match status" value="1"/>
</dbReference>
<feature type="compositionally biased region" description="Basic and acidic residues" evidence="7">
    <location>
        <begin position="190"/>
        <end position="211"/>
    </location>
</feature>
<proteinExistence type="predicted"/>
<feature type="compositionally biased region" description="Basic and acidic residues" evidence="7">
    <location>
        <begin position="8"/>
        <end position="25"/>
    </location>
</feature>
<accession>A0A2Z6P929</accession>
<evidence type="ECO:0000256" key="3">
    <source>
        <dbReference type="ARBA" id="ARBA00022722"/>
    </source>
</evidence>
<evidence type="ECO:0000256" key="7">
    <source>
        <dbReference type="SAM" id="MobiDB-lite"/>
    </source>
</evidence>
<dbReference type="Gene3D" id="3.30.70.270">
    <property type="match status" value="1"/>
</dbReference>
<dbReference type="Gene3D" id="3.30.420.10">
    <property type="entry name" value="Ribonuclease H-like superfamily/Ribonuclease H"/>
    <property type="match status" value="1"/>
</dbReference>
<dbReference type="CDD" id="cd00303">
    <property type="entry name" value="retropepsin_like"/>
    <property type="match status" value="1"/>
</dbReference>
<evidence type="ECO:0000256" key="4">
    <source>
        <dbReference type="ARBA" id="ARBA00022759"/>
    </source>
</evidence>
<dbReference type="Pfam" id="PF13456">
    <property type="entry name" value="RVT_3"/>
    <property type="match status" value="1"/>
</dbReference>
<dbReference type="CDD" id="cd09279">
    <property type="entry name" value="RNase_HI_like"/>
    <property type="match status" value="1"/>
</dbReference>
<feature type="region of interest" description="Disordered" evidence="7">
    <location>
        <begin position="1225"/>
        <end position="1261"/>
    </location>
</feature>
<dbReference type="InterPro" id="IPR005162">
    <property type="entry name" value="Retrotrans_gag_dom"/>
</dbReference>
<gene>
    <name evidence="9" type="ORF">TSUD_187440</name>
</gene>
<dbReference type="InterPro" id="IPR012337">
    <property type="entry name" value="RNaseH-like_sf"/>
</dbReference>
<dbReference type="Pfam" id="PF03732">
    <property type="entry name" value="Retrotrans_gag"/>
    <property type="match status" value="1"/>
</dbReference>
<feature type="region of interest" description="Disordered" evidence="7">
    <location>
        <begin position="1"/>
        <end position="25"/>
    </location>
</feature>
<dbReference type="GO" id="GO:0004523">
    <property type="term" value="F:RNA-DNA hybrid ribonuclease activity"/>
    <property type="evidence" value="ECO:0007669"/>
    <property type="project" value="InterPro"/>
</dbReference>
<evidence type="ECO:0000313" key="10">
    <source>
        <dbReference type="Proteomes" id="UP000242715"/>
    </source>
</evidence>
<name>A0A2Z6P929_TRISU</name>
<evidence type="ECO:0000256" key="2">
    <source>
        <dbReference type="ARBA" id="ARBA00022695"/>
    </source>
</evidence>
<reference evidence="10" key="1">
    <citation type="journal article" date="2017" name="Front. Plant Sci.">
        <title>Climate Clever Clovers: New Paradigm to Reduce the Environmental Footprint of Ruminants by Breeding Low Methanogenic Forages Utilizing Haplotype Variation.</title>
        <authorList>
            <person name="Kaur P."/>
            <person name="Appels R."/>
            <person name="Bayer P.E."/>
            <person name="Keeble-Gagnere G."/>
            <person name="Wang J."/>
            <person name="Hirakawa H."/>
            <person name="Shirasawa K."/>
            <person name="Vercoe P."/>
            <person name="Stefanova K."/>
            <person name="Durmic Z."/>
            <person name="Nichols P."/>
            <person name="Revell C."/>
            <person name="Isobe S.N."/>
            <person name="Edwards D."/>
            <person name="Erskine W."/>
        </authorList>
    </citation>
    <scope>NUCLEOTIDE SEQUENCE [LARGE SCALE GENOMIC DNA]</scope>
    <source>
        <strain evidence="10">cv. Daliak</strain>
    </source>
</reference>
<dbReference type="InterPro" id="IPR041373">
    <property type="entry name" value="RT_RNaseH"/>
</dbReference>
<dbReference type="EMBL" id="DF974168">
    <property type="protein sequence ID" value="GAU46000.1"/>
    <property type="molecule type" value="Genomic_DNA"/>
</dbReference>
<feature type="domain" description="RNase H type-1" evidence="8">
    <location>
        <begin position="931"/>
        <end position="1060"/>
    </location>
</feature>
<evidence type="ECO:0000259" key="8">
    <source>
        <dbReference type="PROSITE" id="PS50879"/>
    </source>
</evidence>
<dbReference type="GO" id="GO:0003964">
    <property type="term" value="F:RNA-directed DNA polymerase activity"/>
    <property type="evidence" value="ECO:0007669"/>
    <property type="project" value="UniProtKB-KW"/>
</dbReference>
<keyword evidence="3" id="KW-0540">Nuclease</keyword>
<keyword evidence="4" id="KW-0255">Endonuclease</keyword>
<dbReference type="PANTHER" id="PTHR48475:SF2">
    <property type="entry name" value="RIBONUCLEASE H"/>
    <property type="match status" value="1"/>
</dbReference>